<comment type="similarity">
    <text evidence="2">Belongs to the fimbrial export usher family.</text>
</comment>
<proteinExistence type="inferred from homology"/>
<dbReference type="InterPro" id="IPR025885">
    <property type="entry name" value="PapC_N"/>
</dbReference>
<evidence type="ECO:0000313" key="11">
    <source>
        <dbReference type="Proteomes" id="UP001056635"/>
    </source>
</evidence>
<dbReference type="Proteomes" id="UP001056635">
    <property type="component" value="Chromosome"/>
</dbReference>
<keyword evidence="4" id="KW-1029">Fimbrium biogenesis</keyword>
<dbReference type="PANTHER" id="PTHR30451">
    <property type="entry name" value="OUTER MEMBRANE USHER PROTEIN"/>
    <property type="match status" value="1"/>
</dbReference>
<protein>
    <submittedName>
        <fullName evidence="10">Fimbria/pilus outer membrane usher protein</fullName>
    </submittedName>
</protein>
<dbReference type="Pfam" id="PF13954">
    <property type="entry name" value="PapC_N"/>
    <property type="match status" value="1"/>
</dbReference>
<evidence type="ECO:0000256" key="7">
    <source>
        <dbReference type="ARBA" id="ARBA00023136"/>
    </source>
</evidence>
<feature type="domain" description="PapC N-terminal" evidence="9">
    <location>
        <begin position="10"/>
        <end position="147"/>
    </location>
</feature>
<keyword evidence="5" id="KW-0812">Transmembrane</keyword>
<dbReference type="EMBL" id="CP082904">
    <property type="protein sequence ID" value="UQY42829.1"/>
    <property type="molecule type" value="Genomic_DNA"/>
</dbReference>
<evidence type="ECO:0000256" key="2">
    <source>
        <dbReference type="ARBA" id="ARBA00008064"/>
    </source>
</evidence>
<evidence type="ECO:0000259" key="9">
    <source>
        <dbReference type="Pfam" id="PF13954"/>
    </source>
</evidence>
<evidence type="ECO:0000313" key="10">
    <source>
        <dbReference type="EMBL" id="UQY42829.1"/>
    </source>
</evidence>
<evidence type="ECO:0000256" key="6">
    <source>
        <dbReference type="ARBA" id="ARBA00022729"/>
    </source>
</evidence>
<evidence type="ECO:0000256" key="8">
    <source>
        <dbReference type="ARBA" id="ARBA00023237"/>
    </source>
</evidence>
<dbReference type="Pfam" id="PF00577">
    <property type="entry name" value="Usher"/>
    <property type="match status" value="1"/>
</dbReference>
<name>A0ABY4R8V3_9GAMM</name>
<keyword evidence="7" id="KW-0472">Membrane</keyword>
<gene>
    <name evidence="10" type="ORF">K6958_12960</name>
</gene>
<comment type="subcellular location">
    <subcellularLocation>
        <location evidence="1">Cell outer membrane</location>
        <topology evidence="1">Multi-pass membrane protein</topology>
    </subcellularLocation>
</comment>
<dbReference type="PANTHER" id="PTHR30451:SF21">
    <property type="entry name" value="FIMBRIAL USHER DOMAIN-CONTAINING PROTEIN YDET-RELATED"/>
    <property type="match status" value="1"/>
</dbReference>
<dbReference type="Gene3D" id="2.60.40.3110">
    <property type="match status" value="1"/>
</dbReference>
<dbReference type="InterPro" id="IPR000015">
    <property type="entry name" value="Fimb_usher"/>
</dbReference>
<evidence type="ECO:0000256" key="3">
    <source>
        <dbReference type="ARBA" id="ARBA00022448"/>
    </source>
</evidence>
<dbReference type="InterPro" id="IPR037224">
    <property type="entry name" value="PapC_N_sf"/>
</dbReference>
<dbReference type="SUPFAM" id="SSF141729">
    <property type="entry name" value="FimD N-terminal domain-like"/>
    <property type="match status" value="1"/>
</dbReference>
<keyword evidence="3" id="KW-0813">Transport</keyword>
<accession>A0ABY4R8V3</accession>
<evidence type="ECO:0000256" key="5">
    <source>
        <dbReference type="ARBA" id="ARBA00022692"/>
    </source>
</evidence>
<dbReference type="Gene3D" id="3.10.20.410">
    <property type="match status" value="1"/>
</dbReference>
<keyword evidence="6" id="KW-0732">Signal</keyword>
<evidence type="ECO:0000256" key="1">
    <source>
        <dbReference type="ARBA" id="ARBA00004571"/>
    </source>
</evidence>
<reference evidence="10" key="1">
    <citation type="submission" date="2021-09" db="EMBL/GenBank/DDBJ databases">
        <title>First case of bloodstream infection caused by Mixta hanseatica sp. nov., a member of the Erwiniaceae family.</title>
        <authorList>
            <person name="Both A."/>
            <person name="Huang J."/>
            <person name="Wenzel P."/>
            <person name="Aepfelbacher M."/>
            <person name="Rohde H."/>
            <person name="Christner M."/>
            <person name="Hentschke M."/>
        </authorList>
    </citation>
    <scope>NUCLEOTIDE SEQUENCE</scope>
    <source>
        <strain evidence="10">X22927</strain>
    </source>
</reference>
<sequence length="586" mass="66198">MATPLKAEEEFDLSLLENKTQVSRQDAEIFNGDSDILPGKYAFTITINDQEVAQQNVLFRLHHHRTEPLFSCRDLQQWGVHIERCPRSENFLSAWVKEAKFDIDLAENKLALTLPQQAWSKPNLYDIAPSWQWDNGINAAFINYDLSLQRYQNDSVSNDLYGNLTNGINLFGFRLRNSGFFSAPDMAHPHYQSSSSWLAYDIDRLRSTLTVGDFYTNGSLFQSTTLRGVSLASNRAMLPNTERSYVPAILGSVNANATVIIRQSGYVIATRQIPPGAFNINDIPVSSSAGDIDVTVIEASGKRQHFIQPFNTTNFQLPRHSLRYSVNVGQSRQDDAQRLLEVSFLYGLNNTFTLLDGVQYATDYRNIATGLGANVHWLGGLSALFNQSQSTRYRQKRTGSQLQLGLSRFLPLTDSYIYASFRHRSNPWYHDFNHSQRVVEDDMARSYRNKYNLQLSQSIKGVNLALNVDRELDWNGERYRSWQASLNFNLGHTTLLTSWSRRYAPGRKGEDYLSVSISIPLGRERNYYFDMSQSGGASHNSHFAFSGGAGEERKLIYSLGATKSGSEYHYDASANYTSSQGVARAA</sequence>
<evidence type="ECO:0000256" key="4">
    <source>
        <dbReference type="ARBA" id="ARBA00022558"/>
    </source>
</evidence>
<organism evidence="10 11">
    <name type="scientific">Mixta hanseatica</name>
    <dbReference type="NCBI Taxonomy" id="2872648"/>
    <lineage>
        <taxon>Bacteria</taxon>
        <taxon>Pseudomonadati</taxon>
        <taxon>Pseudomonadota</taxon>
        <taxon>Gammaproteobacteria</taxon>
        <taxon>Enterobacterales</taxon>
        <taxon>Erwiniaceae</taxon>
        <taxon>Mixta</taxon>
    </lineage>
</organism>
<keyword evidence="8" id="KW-0998">Cell outer membrane</keyword>
<keyword evidence="11" id="KW-1185">Reference proteome</keyword>